<gene>
    <name evidence="3" type="ORF">LTRI10_LOCUS29734</name>
</gene>
<name>A0AAV2ES82_9ROSI</name>
<evidence type="ECO:0000259" key="1">
    <source>
        <dbReference type="Pfam" id="PF14111"/>
    </source>
</evidence>
<reference evidence="3 4" key="1">
    <citation type="submission" date="2024-04" db="EMBL/GenBank/DDBJ databases">
        <authorList>
            <person name="Fracassetti M."/>
        </authorList>
    </citation>
    <scope>NUCLEOTIDE SEQUENCE [LARGE SCALE GENOMIC DNA]</scope>
</reference>
<dbReference type="AlphaFoldDB" id="A0AAV2ES82"/>
<feature type="domain" description="DUF4283" evidence="1">
    <location>
        <begin position="48"/>
        <end position="125"/>
    </location>
</feature>
<keyword evidence="4" id="KW-1185">Reference proteome</keyword>
<feature type="domain" description="Zinc knuckle CX2CX4HX4C" evidence="2">
    <location>
        <begin position="216"/>
        <end position="237"/>
    </location>
</feature>
<dbReference type="Pfam" id="PF14392">
    <property type="entry name" value="zf-CCHC_4"/>
    <property type="match status" value="1"/>
</dbReference>
<evidence type="ECO:0008006" key="5">
    <source>
        <dbReference type="Google" id="ProtNLM"/>
    </source>
</evidence>
<accession>A0AAV2ES82</accession>
<dbReference type="PANTHER" id="PTHR31286:SF167">
    <property type="entry name" value="OS09G0268800 PROTEIN"/>
    <property type="match status" value="1"/>
</dbReference>
<sequence length="377" mass="41136">MAIQGPDQSSILSFAAKVLLCPVLFRPCFCYGFQIGDFSDSTVAVAEDRAELSLIGKVFGPAPSVPSMQSFLADLWRCEGSLTILSLINGLLGFVFSDSFDLARIRDGSPWIQPRYMIHVKSWEEPSFAAVESLNRVPLWVQFWRVPSHGHTVLMARCLGSALGDLKAAAVHIGSNSGGVYLRAKVAIDVTAPLPVSVTASHELQARNPFEATVLYERLPLFCFNCGVIGHPRSRCDRPEVVAAGDVPPYGKDLLARDKGPRVNEQNLRRRLARFSWRRQMEGSAFDRRSVVLALPAPLAVAVLGVEDFQRLSLDPPLGVENGSPSAGRVHKRGELEEVMLPSNSKFQCVESAAISVLAVNDHGVEDTGPSRSQFDP</sequence>
<dbReference type="InterPro" id="IPR025558">
    <property type="entry name" value="DUF4283"/>
</dbReference>
<protein>
    <recommendedName>
        <fullName evidence="5">CCHC-type domain-containing protein</fullName>
    </recommendedName>
</protein>
<dbReference type="InterPro" id="IPR025836">
    <property type="entry name" value="Zn_knuckle_CX2CX4HX4C"/>
</dbReference>
<dbReference type="PANTHER" id="PTHR31286">
    <property type="entry name" value="GLYCINE-RICH CELL WALL STRUCTURAL PROTEIN 1.8-LIKE"/>
    <property type="match status" value="1"/>
</dbReference>
<dbReference type="InterPro" id="IPR040256">
    <property type="entry name" value="At4g02000-like"/>
</dbReference>
<dbReference type="Proteomes" id="UP001497516">
    <property type="component" value="Chromosome 5"/>
</dbReference>
<proteinExistence type="predicted"/>
<organism evidence="3 4">
    <name type="scientific">Linum trigynum</name>
    <dbReference type="NCBI Taxonomy" id="586398"/>
    <lineage>
        <taxon>Eukaryota</taxon>
        <taxon>Viridiplantae</taxon>
        <taxon>Streptophyta</taxon>
        <taxon>Embryophyta</taxon>
        <taxon>Tracheophyta</taxon>
        <taxon>Spermatophyta</taxon>
        <taxon>Magnoliopsida</taxon>
        <taxon>eudicotyledons</taxon>
        <taxon>Gunneridae</taxon>
        <taxon>Pentapetalae</taxon>
        <taxon>rosids</taxon>
        <taxon>fabids</taxon>
        <taxon>Malpighiales</taxon>
        <taxon>Linaceae</taxon>
        <taxon>Linum</taxon>
    </lineage>
</organism>
<evidence type="ECO:0000259" key="2">
    <source>
        <dbReference type="Pfam" id="PF14392"/>
    </source>
</evidence>
<evidence type="ECO:0000313" key="3">
    <source>
        <dbReference type="EMBL" id="CAL1388833.1"/>
    </source>
</evidence>
<dbReference type="EMBL" id="OZ034818">
    <property type="protein sequence ID" value="CAL1388833.1"/>
    <property type="molecule type" value="Genomic_DNA"/>
</dbReference>
<dbReference type="Pfam" id="PF14111">
    <property type="entry name" value="DUF4283"/>
    <property type="match status" value="1"/>
</dbReference>
<evidence type="ECO:0000313" key="4">
    <source>
        <dbReference type="Proteomes" id="UP001497516"/>
    </source>
</evidence>